<dbReference type="InterPro" id="IPR009448">
    <property type="entry name" value="UDP-g_GGtrans"/>
</dbReference>
<dbReference type="Pfam" id="PF18403">
    <property type="entry name" value="Thioredoxin_15"/>
    <property type="match status" value="1"/>
</dbReference>
<keyword evidence="6 12" id="KW-0732">Signal</keyword>
<feature type="domain" description="UGGT thioredoxin-like" evidence="14">
    <location>
        <begin position="280"/>
        <end position="408"/>
    </location>
</feature>
<dbReference type="Pfam" id="PF18404">
    <property type="entry name" value="Glyco_transf_24"/>
    <property type="match status" value="1"/>
</dbReference>
<dbReference type="SUPFAM" id="SSF53448">
    <property type="entry name" value="Nucleotide-diphospho-sugar transferases"/>
    <property type="match status" value="1"/>
</dbReference>
<dbReference type="Gene3D" id="3.90.550.10">
    <property type="entry name" value="Spore Coat Polysaccharide Biosynthesis Protein SpsA, Chain A"/>
    <property type="match status" value="1"/>
</dbReference>
<dbReference type="GO" id="GO:0005788">
    <property type="term" value="C:endoplasmic reticulum lumen"/>
    <property type="evidence" value="ECO:0007669"/>
    <property type="project" value="UniProtKB-SubCell"/>
</dbReference>
<evidence type="ECO:0000256" key="7">
    <source>
        <dbReference type="ARBA" id="ARBA00022824"/>
    </source>
</evidence>
<dbReference type="PANTHER" id="PTHR11226:SF0">
    <property type="entry name" value="UDP-GLUCOSE:GLYCOPROTEIN GLUCOSYLTRANSFERASE"/>
    <property type="match status" value="1"/>
</dbReference>
<comment type="cofactor">
    <cofactor evidence="1">
        <name>Ca(2+)</name>
        <dbReference type="ChEBI" id="CHEBI:29108"/>
    </cofactor>
</comment>
<dbReference type="InterPro" id="IPR040692">
    <property type="entry name" value="UGGT_TRXL_3"/>
</dbReference>
<evidence type="ECO:0000256" key="10">
    <source>
        <dbReference type="ARBA" id="ARBA00048456"/>
    </source>
</evidence>
<keyword evidence="8" id="KW-0325">Glycoprotein</keyword>
<feature type="compositionally biased region" description="Polar residues" evidence="11">
    <location>
        <begin position="1492"/>
        <end position="1505"/>
    </location>
</feature>
<dbReference type="UniPathway" id="UPA00378"/>
<evidence type="ECO:0000256" key="6">
    <source>
        <dbReference type="ARBA" id="ARBA00022729"/>
    </source>
</evidence>
<dbReference type="PANTHER" id="PTHR11226">
    <property type="entry name" value="UDP-GLUCOSE GLYCOPROTEIN:GLUCOSYLTRANSFERASE"/>
    <property type="match status" value="1"/>
</dbReference>
<dbReference type="Pfam" id="PF06427">
    <property type="entry name" value="UDP-g_GGTase"/>
    <property type="match status" value="1"/>
</dbReference>
<feature type="domain" description="UGGT thioredoxin-like" evidence="15">
    <location>
        <begin position="420"/>
        <end position="663"/>
    </location>
</feature>
<feature type="domain" description="UDP-glucose:glycoprotein glucosyltransferase thioredoxin-like" evidence="16">
    <location>
        <begin position="698"/>
        <end position="916"/>
    </location>
</feature>
<feature type="region of interest" description="Disordered" evidence="11">
    <location>
        <begin position="1492"/>
        <end position="1511"/>
    </location>
</feature>
<evidence type="ECO:0000259" key="13">
    <source>
        <dbReference type="Pfam" id="PF18400"/>
    </source>
</evidence>
<dbReference type="InterPro" id="IPR029044">
    <property type="entry name" value="Nucleotide-diphossugar_trans"/>
</dbReference>
<dbReference type="InterPro" id="IPR040694">
    <property type="entry name" value="UGGT_TRXL_2"/>
</dbReference>
<feature type="chain" id="PRO_5004603576" evidence="12">
    <location>
        <begin position="18"/>
        <end position="1511"/>
    </location>
</feature>
<dbReference type="EMBL" id="HAAD01000694">
    <property type="protein sequence ID" value="CDG66926.1"/>
    <property type="molecule type" value="mRNA"/>
</dbReference>
<evidence type="ECO:0000256" key="8">
    <source>
        <dbReference type="ARBA" id="ARBA00023180"/>
    </source>
</evidence>
<evidence type="ECO:0000256" key="3">
    <source>
        <dbReference type="ARBA" id="ARBA00004922"/>
    </source>
</evidence>
<dbReference type="Pfam" id="PF18400">
    <property type="entry name" value="Thioredoxin_12"/>
    <property type="match status" value="1"/>
</dbReference>
<dbReference type="GO" id="GO:0036503">
    <property type="term" value="P:ERAD pathway"/>
    <property type="evidence" value="ECO:0007669"/>
    <property type="project" value="TreeGrafter"/>
</dbReference>
<dbReference type="InterPro" id="IPR040525">
    <property type="entry name" value="UGGT_TRXL_4"/>
</dbReference>
<evidence type="ECO:0000256" key="4">
    <source>
        <dbReference type="ARBA" id="ARBA00006351"/>
    </source>
</evidence>
<dbReference type="GO" id="GO:0018279">
    <property type="term" value="P:protein N-linked glycosylation via asparagine"/>
    <property type="evidence" value="ECO:0007669"/>
    <property type="project" value="TreeGrafter"/>
</dbReference>
<feature type="domain" description="Glucosyltransferase 24 catalytic" evidence="17">
    <location>
        <begin position="1218"/>
        <end position="1484"/>
    </location>
</feature>
<comment type="similarity">
    <text evidence="4">Belongs to the glycosyltransferase 8 family.</text>
</comment>
<evidence type="ECO:0000256" key="2">
    <source>
        <dbReference type="ARBA" id="ARBA00004319"/>
    </source>
</evidence>
<reference evidence="18" key="1">
    <citation type="journal article" date="2013" name="Genome Biol. Evol.">
        <title>Punctuated emergences of genetic and phenotypic innovations in eumetazoan, bilaterian, euteleostome, and hominidae ancestors.</title>
        <authorList>
            <person name="Wenger Y."/>
            <person name="Galliot B."/>
        </authorList>
    </citation>
    <scope>NUCLEOTIDE SEQUENCE</scope>
    <source>
        <tissue evidence="18">Whole animals</tissue>
    </source>
</reference>
<protein>
    <submittedName>
        <fullName evidence="18">UDP-glucose:glycoprotein glucosyltransferase 1</fullName>
    </submittedName>
</protein>
<feature type="signal peptide" evidence="12">
    <location>
        <begin position="1"/>
        <end position="17"/>
    </location>
</feature>
<feature type="non-terminal residue" evidence="18">
    <location>
        <position position="1"/>
    </location>
</feature>
<dbReference type="Pfam" id="PF18402">
    <property type="entry name" value="Thioredoxin_14"/>
    <property type="match status" value="1"/>
</dbReference>
<dbReference type="GO" id="GO:0051082">
    <property type="term" value="F:unfolded protein binding"/>
    <property type="evidence" value="ECO:0007669"/>
    <property type="project" value="TreeGrafter"/>
</dbReference>
<evidence type="ECO:0000256" key="5">
    <source>
        <dbReference type="ARBA" id="ARBA00022679"/>
    </source>
</evidence>
<comment type="subcellular location">
    <subcellularLocation>
        <location evidence="2">Endoplasmic reticulum lumen</location>
    </subcellularLocation>
</comment>
<organism evidence="18">
    <name type="scientific">Hydra vulgaris</name>
    <name type="common">Hydra</name>
    <name type="synonym">Hydra attenuata</name>
    <dbReference type="NCBI Taxonomy" id="6087"/>
    <lineage>
        <taxon>Eukaryota</taxon>
        <taxon>Metazoa</taxon>
        <taxon>Cnidaria</taxon>
        <taxon>Hydrozoa</taxon>
        <taxon>Hydroidolina</taxon>
        <taxon>Anthoathecata</taxon>
        <taxon>Aplanulata</taxon>
        <taxon>Hydridae</taxon>
        <taxon>Hydra</taxon>
    </lineage>
</organism>
<keyword evidence="7" id="KW-0256">Endoplasmic reticulum</keyword>
<comment type="catalytic activity">
    <reaction evidence="10">
        <text>N(4)-(alpha-D-Man-(1-&gt;2)-alpha-D-Man-(1-&gt;2)-alpha-D-Man-(1-&gt;3)-[alpha-D-Man-(1-&gt;2)-alpha-D-Man-(1-&gt;3)-[alpha-D-Man-(1-&gt;2)-alpha-D-Man-(1-&gt;6)]-alpha-D-Man-(1-&gt;6)]-beta-D-Man-(1-&gt;4)-beta-D-GlcNAc-(1-&gt;4)-beta-D-GlcNAc)-L-asparaginyl-[protein] (N-glucan mannose isomer 9A1,2,3B1,2,3) + UDP-alpha-D-glucose = N(4)-(alpha-D-Glc-(1-&gt;3)-alpha-D-Man-(1-&gt;2)-alpha-D-Man-(1-&gt;2)-alpha-D-Man-(1-&gt;3)-[alpha-D-Man-(1-&gt;2)-alpha-D-Man-(1-&gt;3)-[alpha-D-Man-(1-&gt;2)-alpha-D-Man-(1-&gt;6)]-alpha-D-Man-(1-&gt;6)]-beta-D-Man-(1-&gt;4)-beta-D-GlcNAc-(1-&gt;4)-beta-D-GlcNAc)-L-asparaginyl-[protein] + UDP + H(+)</text>
        <dbReference type="Rhea" id="RHEA:61304"/>
        <dbReference type="Rhea" id="RHEA-COMP:14356"/>
        <dbReference type="Rhea" id="RHEA-COMP:14357"/>
        <dbReference type="ChEBI" id="CHEBI:15378"/>
        <dbReference type="ChEBI" id="CHEBI:58223"/>
        <dbReference type="ChEBI" id="CHEBI:58885"/>
        <dbReference type="ChEBI" id="CHEBI:59080"/>
        <dbReference type="ChEBI" id="CHEBI:139493"/>
    </reaction>
</comment>
<dbReference type="FunFam" id="3.90.550.10:FF:000446">
    <property type="entry name" value="Predicted protein"/>
    <property type="match status" value="1"/>
</dbReference>
<dbReference type="OrthoDB" id="27683at2759"/>
<comment type="pathway">
    <text evidence="3">Protein modification; protein glycosylation.</text>
</comment>
<dbReference type="InterPro" id="IPR040693">
    <property type="entry name" value="UGGT_TRXL_1"/>
</dbReference>
<evidence type="ECO:0000256" key="1">
    <source>
        <dbReference type="ARBA" id="ARBA00001913"/>
    </source>
</evidence>
<proteinExistence type="evidence at transcript level"/>
<evidence type="ECO:0000259" key="16">
    <source>
        <dbReference type="Pfam" id="PF18403"/>
    </source>
</evidence>
<dbReference type="GO" id="GO:0003980">
    <property type="term" value="F:UDP-glucose:glycoprotein glucosyltransferase activity"/>
    <property type="evidence" value="ECO:0007669"/>
    <property type="project" value="InterPro"/>
</dbReference>
<evidence type="ECO:0000259" key="15">
    <source>
        <dbReference type="Pfam" id="PF18402"/>
    </source>
</evidence>
<evidence type="ECO:0000256" key="11">
    <source>
        <dbReference type="SAM" id="MobiDB-lite"/>
    </source>
</evidence>
<evidence type="ECO:0000259" key="14">
    <source>
        <dbReference type="Pfam" id="PF18401"/>
    </source>
</evidence>
<evidence type="ECO:0000256" key="12">
    <source>
        <dbReference type="SAM" id="SignalP"/>
    </source>
</evidence>
<evidence type="ECO:0000256" key="9">
    <source>
        <dbReference type="ARBA" id="ARBA00045874"/>
    </source>
</evidence>
<dbReference type="CDD" id="cd06432">
    <property type="entry name" value="GT8_HUGT1_C_like"/>
    <property type="match status" value="1"/>
</dbReference>
<evidence type="ECO:0000313" key="18">
    <source>
        <dbReference type="EMBL" id="CDG66926.1"/>
    </source>
</evidence>
<gene>
    <name evidence="18" type="primary">UGGT1</name>
</gene>
<evidence type="ECO:0000259" key="17">
    <source>
        <dbReference type="Pfam" id="PF18404"/>
    </source>
</evidence>
<comment type="function">
    <text evidence="9">Recognizes glycoproteins with minor folding defects. Reglucosylates single N-glycans near the misfolded part of the protein, thus providing quality control for protein folding in the endoplasmic reticulum. Reglucosylated proteins are recognized by calreticulin for recycling to the endoplasmic reticulum and refolding or degradation.</text>
</comment>
<accession>T2M4D8</accession>
<dbReference type="Pfam" id="PF18401">
    <property type="entry name" value="Thioredoxin_13"/>
    <property type="match status" value="1"/>
</dbReference>
<name>T2M4D8_HYDVU</name>
<keyword evidence="5 18" id="KW-0808">Transferase</keyword>
<feature type="domain" description="UGGT thioredoxin-like" evidence="13">
    <location>
        <begin position="32"/>
        <end position="200"/>
    </location>
</feature>
<sequence>KMTKFLIILQLLVLCSCSEKFVRIELDAKWRQTPLPIEASEFIARQSNIKFWKYIESFQSAFNASAKELYNEALAKAGLMLSSTELDALKFSLSIRVQSPKVQFYQQMADSFQQKCNIFFQTSDRNIACNLDDALRVKKNIPDNSLVHEFDHIYPGSEHNSHLLIVYANFFTPEFKEAHQKIVSMLSSSNIKYILRHFYQIHQKELKVALSGYGVELAVKSTEYKAIDDQKVEDLKMKESVVDGAEDDEVEGFLFKKLREIHPDLQEQLLKFKQHLKDKNKELTPLHQWELQDLSFQAAQRVMSASSQDQLKLLKDISQNVPMIARSLVKTAVNENLRNEIKENQQEFERSQILPGDAALYINGIKQSVDDLDIFNVNELLESEAIGLSVLNQLSLDLSKTSQLLALNLVPEHESLILDTRSDAVQWMNDLEKDSQYHYWPSHLQEMLRPTFPGMLRYVAKNIFHVVAFVDPLTHEGIKLLEEFNKLISQSMPARFGVVFVTKAGLSDKAEDDASAGLLRAFSFIKSDKNVKDAFKWLSTLYRNSGNEPPKPSGVISLLQSWYGKSEASDALDPKSDYDDLRKISNKFFKKIGLKTLPSILVNGETLSKEEMQDLESSVTEKILSQTADVQQAIYNGNHHNYPTIYDYLMSQPNVVVRLNSLIQNTKGSYLEMLSTRKESTTDISLLSKEDASSFFAESAQYFIQDSGATTIWVIADATTSHGKSLVINALKYVQKQKNARLALFLNGKESDEITLNDALLIIFRLRKTLISGIAKFAVKFLEENDFKKIIENEDELEKIATGITGINKKRLFELFSSKDDLEKVKQDIKRNTVVINNVFGGYESLVIANGRIIGPLSQEDGFVVDDFQLLQNFENNRGGYKILEIIESMNLPSLPSEGHARYKSDLVMKISAALSKRKDQKRSTFTFKKDQHSVIKLKPRRNDVSFDIDVILDPLSKSAQKLVPIVMTLYDAFNVNLKIFLNCKGQHSELPVNRFYQYVLQPELLFNKDGEIINDQAATFLSLPHSALLTLIMDTPQSWLIEAVGSNQDLDNINLGEASTYVYGDFELENIIVEGHCSDSNTHQPPRGLQFILGTEKEPDQFDTIVMANFGYFQLKAFPGSFVLQLREGRSSQVYEMDSLTGGEELSPGQNYTVFIDSFSGKFLKVKVKRREGQAKTDLLSDDSGDSSSENDFGIWHSFTSYVKSEAKSSKNTDGKIHIFSVATGLLYERFLRIMMLSVLKHTKTPVKFWFLKNYLSSSFTTFLPHYAEKYGFEYELVQYQWPRWLNAQTEKQRIIWGYKILFLDVLFPLNLERIIFVDADQIVRADLKELMDMDLEGAPYAYTPFCNDRPEVEGFRFWNHGYWRNHLGGRPYHISALYVVDLKRFRKVAAGDRLRGQYQGLSQDPNSLANLDQDLPNNMIHQVEIKSLPQEWLWCETWCSDESKKYAKTIDMCNNPQTKEPKLQRAIRIAPEWTEYDDIIRMLQEQVFKNSSNLEKTSSNPTQDSKEEL</sequence>
<dbReference type="InterPro" id="IPR040497">
    <property type="entry name" value="Glyco_transf_24"/>
</dbReference>